<gene>
    <name evidence="2" type="ORF">CHUV0807_1868</name>
</gene>
<dbReference type="SUPFAM" id="SSF52980">
    <property type="entry name" value="Restriction endonuclease-like"/>
    <property type="match status" value="1"/>
</dbReference>
<name>A0A1C3H5L2_9GAMM</name>
<sequence>MKTFKTHVCIVSDQPIPNYVPILDTQFRSKEVFLLTTPKMQTKAEILKRTIEKRCQIQPEIINIDNAYNMEELKKKILVLLGQIGGQTKDVALNVTGGTKLMAIAAFKLFRSAGFPAFYFTDNSNEILILDGSNDRYTLQPAKMEIKDYLNLHGYQIVSGSKIIRDIPTSRKHIGEELVKKQKTYADAISHLNYIISKGSEQKKQPELQKRKALL</sequence>
<dbReference type="AlphaFoldDB" id="A0A1C3H5L2"/>
<dbReference type="Gene3D" id="3.40.50.10770">
    <property type="entry name" value="Hypothetical protein VC1899 like domain (Restriction endonuclease-like)"/>
    <property type="match status" value="1"/>
</dbReference>
<dbReference type="Pfam" id="PF23400">
    <property type="entry name" value="CARF_Card1"/>
    <property type="match status" value="1"/>
</dbReference>
<protein>
    <recommendedName>
        <fullName evidence="1">Card1 CARF domain-containing protein</fullName>
    </recommendedName>
</protein>
<evidence type="ECO:0000259" key="1">
    <source>
        <dbReference type="Pfam" id="PF23400"/>
    </source>
</evidence>
<reference evidence="3" key="1">
    <citation type="submission" date="2016-04" db="EMBL/GenBank/DDBJ databases">
        <authorList>
            <person name="Tagini F."/>
        </authorList>
    </citation>
    <scope>NUCLEOTIDE SEQUENCE [LARGE SCALE GENOMIC DNA]</scope>
    <source>
        <strain evidence="3">CHUV0807</strain>
    </source>
</reference>
<dbReference type="EMBL" id="FKLO01000064">
    <property type="protein sequence ID" value="SAM67995.1"/>
    <property type="molecule type" value="Genomic_DNA"/>
</dbReference>
<evidence type="ECO:0000313" key="2">
    <source>
        <dbReference type="EMBL" id="SAM67995.1"/>
    </source>
</evidence>
<dbReference type="Proteomes" id="UP000190837">
    <property type="component" value="Unassembled WGS sequence"/>
</dbReference>
<accession>A0A1C3H5L2</accession>
<proteinExistence type="predicted"/>
<dbReference type="InterPro" id="IPR056339">
    <property type="entry name" value="CARF_Card1"/>
</dbReference>
<organism evidence="2 3">
    <name type="scientific">Cardiobacterium hominis</name>
    <dbReference type="NCBI Taxonomy" id="2718"/>
    <lineage>
        <taxon>Bacteria</taxon>
        <taxon>Pseudomonadati</taxon>
        <taxon>Pseudomonadota</taxon>
        <taxon>Gammaproteobacteria</taxon>
        <taxon>Cardiobacteriales</taxon>
        <taxon>Cardiobacteriaceae</taxon>
        <taxon>Cardiobacterium</taxon>
    </lineage>
</organism>
<feature type="domain" description="Card1 CARF" evidence="1">
    <location>
        <begin position="7"/>
        <end position="149"/>
    </location>
</feature>
<dbReference type="RefSeq" id="WP_079541447.1">
    <property type="nucleotide sequence ID" value="NZ_CP171111.1"/>
</dbReference>
<evidence type="ECO:0000313" key="3">
    <source>
        <dbReference type="Proteomes" id="UP000190837"/>
    </source>
</evidence>
<dbReference type="InterPro" id="IPR011335">
    <property type="entry name" value="Restrct_endonuc-II-like"/>
</dbReference>